<dbReference type="AlphaFoldDB" id="A0A7W5AWB2"/>
<name>A0A7W5AWB2_9BACL</name>
<keyword evidence="3" id="KW-1185">Reference proteome</keyword>
<comment type="caution">
    <text evidence="2">The sequence shown here is derived from an EMBL/GenBank/DDBJ whole genome shotgun (WGS) entry which is preliminary data.</text>
</comment>
<evidence type="ECO:0000256" key="1">
    <source>
        <dbReference type="SAM" id="MobiDB-lite"/>
    </source>
</evidence>
<dbReference type="RefSeq" id="WP_183599198.1">
    <property type="nucleotide sequence ID" value="NZ_JACHXK010000003.1"/>
</dbReference>
<gene>
    <name evidence="2" type="ORF">FHS18_001850</name>
</gene>
<reference evidence="2 3" key="1">
    <citation type="submission" date="2020-08" db="EMBL/GenBank/DDBJ databases">
        <title>Genomic Encyclopedia of Type Strains, Phase III (KMG-III): the genomes of soil and plant-associated and newly described type strains.</title>
        <authorList>
            <person name="Whitman W."/>
        </authorList>
    </citation>
    <scope>NUCLEOTIDE SEQUENCE [LARGE SCALE GENOMIC DNA]</scope>
    <source>
        <strain evidence="2 3">CECT 5862</strain>
    </source>
</reference>
<dbReference type="EMBL" id="JACHXK010000003">
    <property type="protein sequence ID" value="MBB3109787.1"/>
    <property type="molecule type" value="Genomic_DNA"/>
</dbReference>
<feature type="compositionally biased region" description="Acidic residues" evidence="1">
    <location>
        <begin position="31"/>
        <end position="45"/>
    </location>
</feature>
<feature type="region of interest" description="Disordered" evidence="1">
    <location>
        <begin position="1"/>
        <end position="53"/>
    </location>
</feature>
<evidence type="ECO:0000313" key="3">
    <source>
        <dbReference type="Proteomes" id="UP000570361"/>
    </source>
</evidence>
<dbReference type="Proteomes" id="UP000570361">
    <property type="component" value="Unassembled WGS sequence"/>
</dbReference>
<organism evidence="2 3">
    <name type="scientific">Paenibacillus phyllosphaerae</name>
    <dbReference type="NCBI Taxonomy" id="274593"/>
    <lineage>
        <taxon>Bacteria</taxon>
        <taxon>Bacillati</taxon>
        <taxon>Bacillota</taxon>
        <taxon>Bacilli</taxon>
        <taxon>Bacillales</taxon>
        <taxon>Paenibacillaceae</taxon>
        <taxon>Paenibacillus</taxon>
    </lineage>
</organism>
<protein>
    <submittedName>
        <fullName evidence="2">Uncharacterized protein</fullName>
    </submittedName>
</protein>
<proteinExistence type="predicted"/>
<evidence type="ECO:0000313" key="2">
    <source>
        <dbReference type="EMBL" id="MBB3109787.1"/>
    </source>
</evidence>
<feature type="compositionally biased region" description="Basic and acidic residues" evidence="1">
    <location>
        <begin position="1"/>
        <end position="27"/>
    </location>
</feature>
<sequence length="53" mass="6226">MTDRKLDIETDGDERTRYEDTDRHDRTGFFVDDELSSDQVPDDTWVESANPSF</sequence>
<accession>A0A7W5AWB2</accession>